<protein>
    <submittedName>
        <fullName evidence="2">Sulfotransferase</fullName>
    </submittedName>
</protein>
<gene>
    <name evidence="2" type="ORF">N0B51_05235</name>
</gene>
<evidence type="ECO:0000256" key="1">
    <source>
        <dbReference type="SAM" id="MobiDB-lite"/>
    </source>
</evidence>
<dbReference type="InterPro" id="IPR027417">
    <property type="entry name" value="P-loop_NTPase"/>
</dbReference>
<dbReference type="SUPFAM" id="SSF52540">
    <property type="entry name" value="P-loop containing nucleoside triphosphate hydrolases"/>
    <property type="match status" value="1"/>
</dbReference>
<keyword evidence="3" id="KW-1185">Reference proteome</keyword>
<dbReference type="Proteomes" id="UP001142648">
    <property type="component" value="Unassembled WGS sequence"/>
</dbReference>
<dbReference type="InterPro" id="IPR052736">
    <property type="entry name" value="Stf3_sulfotransferase"/>
</dbReference>
<evidence type="ECO:0000313" key="3">
    <source>
        <dbReference type="Proteomes" id="UP001142648"/>
    </source>
</evidence>
<sequence>MAPPRPHPLAVAPAARIADRAVAAIWRSGITPRPPLEPEDLWRIGARGFDANDEAGGRCEEDRQDFRERLDRLCRALREEADLNALGHTMAYGQLTGAIRKRHALGRLWRHRPELANAPLATPIVVVGQMRSGTTRVHRLLAADPALCATRFCNSFDPVPRRPDLRPLKAAFALAIARRINPWLDTLHPFGATRADEEIGWLSSALSPCAYEAQWRIPSFVGWSEAHDAAPVYREFARILRTDAATMNDGPRPRVLKCPQFAEDLPALLAAFPCARVVIARRASDAILDSAVSMVAGQSAFQSPASDLAAIRNEWRRKLALRDERIEAALGAHDGPVATVRYDDLDADWRTAIGALYTALGLPLSPEALAAMEREQREAARSPHRAHGKALRRFARSTG</sequence>
<dbReference type="PANTHER" id="PTHR36451:SF1">
    <property type="entry name" value="OMEGA-HYDROXY-BETA-DIHYDROMENAQUINONE-9 SULFOTRANSFERASE STF3"/>
    <property type="match status" value="1"/>
</dbReference>
<feature type="compositionally biased region" description="Basic residues" evidence="1">
    <location>
        <begin position="382"/>
        <end position="399"/>
    </location>
</feature>
<dbReference type="Pfam" id="PF13469">
    <property type="entry name" value="Sulfotransfer_3"/>
    <property type="match status" value="1"/>
</dbReference>
<name>A0A9X3AKH6_9SPHN</name>
<proteinExistence type="predicted"/>
<dbReference type="EMBL" id="JAOAMV010000002">
    <property type="protein sequence ID" value="MCT2558379.1"/>
    <property type="molecule type" value="Genomic_DNA"/>
</dbReference>
<dbReference type="Gene3D" id="3.40.50.300">
    <property type="entry name" value="P-loop containing nucleotide triphosphate hydrolases"/>
    <property type="match status" value="1"/>
</dbReference>
<organism evidence="2 3">
    <name type="scientific">Tsuneonella litorea</name>
    <dbReference type="NCBI Taxonomy" id="2976475"/>
    <lineage>
        <taxon>Bacteria</taxon>
        <taxon>Pseudomonadati</taxon>
        <taxon>Pseudomonadota</taxon>
        <taxon>Alphaproteobacteria</taxon>
        <taxon>Sphingomonadales</taxon>
        <taxon>Erythrobacteraceae</taxon>
        <taxon>Tsuneonella</taxon>
    </lineage>
</organism>
<evidence type="ECO:0000313" key="2">
    <source>
        <dbReference type="EMBL" id="MCT2558379.1"/>
    </source>
</evidence>
<comment type="caution">
    <text evidence="2">The sequence shown here is derived from an EMBL/GenBank/DDBJ whole genome shotgun (WGS) entry which is preliminary data.</text>
</comment>
<feature type="region of interest" description="Disordered" evidence="1">
    <location>
        <begin position="375"/>
        <end position="399"/>
    </location>
</feature>
<accession>A0A9X3AKH6</accession>
<reference evidence="2" key="1">
    <citation type="submission" date="2022-09" db="EMBL/GenBank/DDBJ databases">
        <title>The genome sequence of Tsuneonella sp. YG55.</title>
        <authorList>
            <person name="Liu Y."/>
        </authorList>
    </citation>
    <scope>NUCLEOTIDE SEQUENCE</scope>
    <source>
        <strain evidence="2">YG55</strain>
    </source>
</reference>
<dbReference type="PANTHER" id="PTHR36451">
    <property type="entry name" value="PAPS-DEPENDENT SULFOTRANSFERASE STF3"/>
    <property type="match status" value="1"/>
</dbReference>
<dbReference type="AlphaFoldDB" id="A0A9X3AKH6"/>
<dbReference type="RefSeq" id="WP_259961190.1">
    <property type="nucleotide sequence ID" value="NZ_JAOAMV010000002.1"/>
</dbReference>